<dbReference type="GO" id="GO:0051893">
    <property type="term" value="P:regulation of focal adhesion assembly"/>
    <property type="evidence" value="ECO:0007669"/>
    <property type="project" value="TreeGrafter"/>
</dbReference>
<feature type="compositionally biased region" description="Basic and acidic residues" evidence="1">
    <location>
        <begin position="43"/>
        <end position="55"/>
    </location>
</feature>
<dbReference type="PANTHER" id="PTHR15551">
    <property type="entry name" value="LIM DOMAIN ONLY 7"/>
    <property type="match status" value="1"/>
</dbReference>
<dbReference type="Ensembl" id="ENSSPUT00000004512.1">
    <property type="protein sequence ID" value="ENSSPUP00000004245.1"/>
    <property type="gene ID" value="ENSSPUG00000003284.1"/>
</dbReference>
<dbReference type="AlphaFoldDB" id="A0A8D0GFH2"/>
<proteinExistence type="predicted"/>
<dbReference type="GeneTree" id="ENSGT00950000183159"/>
<dbReference type="InterPro" id="IPR031865">
    <property type="entry name" value="DUF4757"/>
</dbReference>
<feature type="domain" description="DUF4757" evidence="2">
    <location>
        <begin position="1"/>
        <end position="73"/>
    </location>
</feature>
<evidence type="ECO:0000256" key="1">
    <source>
        <dbReference type="SAM" id="MobiDB-lite"/>
    </source>
</evidence>
<dbReference type="GO" id="GO:0032034">
    <property type="term" value="F:myosin II head/neck binding"/>
    <property type="evidence" value="ECO:0007669"/>
    <property type="project" value="TreeGrafter"/>
</dbReference>
<keyword evidence="4" id="KW-1185">Reference proteome</keyword>
<sequence length="73" mass="8827">QPHSKARHEKLQNIHNKLKEDEDRWQDDLARWKNRRRSASQDLIKKEAERKKMERLLSGGDATSERRKSIKTY</sequence>
<reference evidence="3" key="2">
    <citation type="submission" date="2025-09" db="UniProtKB">
        <authorList>
            <consortium name="Ensembl"/>
        </authorList>
    </citation>
    <scope>IDENTIFICATION</scope>
</reference>
<evidence type="ECO:0000313" key="4">
    <source>
        <dbReference type="Proteomes" id="UP000694392"/>
    </source>
</evidence>
<reference evidence="3" key="1">
    <citation type="submission" date="2025-08" db="UniProtKB">
        <authorList>
            <consortium name="Ensembl"/>
        </authorList>
    </citation>
    <scope>IDENTIFICATION</scope>
</reference>
<dbReference type="Proteomes" id="UP000694392">
    <property type="component" value="Unplaced"/>
</dbReference>
<evidence type="ECO:0000259" key="2">
    <source>
        <dbReference type="Pfam" id="PF15949"/>
    </source>
</evidence>
<dbReference type="PANTHER" id="PTHR15551:SF3">
    <property type="entry name" value="LIM AND CALPONIN HOMOLOGY DOMAINS-CONTAINING PROTEIN 1"/>
    <property type="match status" value="1"/>
</dbReference>
<protein>
    <recommendedName>
        <fullName evidence="2">DUF4757 domain-containing protein</fullName>
    </recommendedName>
</protein>
<dbReference type="GO" id="GO:0051496">
    <property type="term" value="P:positive regulation of stress fiber assembly"/>
    <property type="evidence" value="ECO:0007669"/>
    <property type="project" value="TreeGrafter"/>
</dbReference>
<accession>A0A8D0GFH2</accession>
<dbReference type="GO" id="GO:0001725">
    <property type="term" value="C:stress fiber"/>
    <property type="evidence" value="ECO:0007669"/>
    <property type="project" value="TreeGrafter"/>
</dbReference>
<organism evidence="3 4">
    <name type="scientific">Sphenodon punctatus</name>
    <name type="common">Tuatara</name>
    <name type="synonym">Hatteria punctata</name>
    <dbReference type="NCBI Taxonomy" id="8508"/>
    <lineage>
        <taxon>Eukaryota</taxon>
        <taxon>Metazoa</taxon>
        <taxon>Chordata</taxon>
        <taxon>Craniata</taxon>
        <taxon>Vertebrata</taxon>
        <taxon>Euteleostomi</taxon>
        <taxon>Lepidosauria</taxon>
        <taxon>Sphenodontia</taxon>
        <taxon>Sphenodontidae</taxon>
        <taxon>Sphenodon</taxon>
    </lineage>
</organism>
<name>A0A8D0GFH2_SPHPU</name>
<dbReference type="Pfam" id="PF15949">
    <property type="entry name" value="DUF4757"/>
    <property type="match status" value="1"/>
</dbReference>
<evidence type="ECO:0000313" key="3">
    <source>
        <dbReference type="Ensembl" id="ENSSPUP00000004245.1"/>
    </source>
</evidence>
<feature type="region of interest" description="Disordered" evidence="1">
    <location>
        <begin position="36"/>
        <end position="73"/>
    </location>
</feature>